<name>A0A916WQW8_9SPHN</name>
<dbReference type="EMBL" id="BMIH01000001">
    <property type="protein sequence ID" value="GGB21341.1"/>
    <property type="molecule type" value="Genomic_DNA"/>
</dbReference>
<dbReference type="Pfam" id="PF15943">
    <property type="entry name" value="YdaS_toxin"/>
    <property type="match status" value="1"/>
</dbReference>
<dbReference type="RefSeq" id="WP_188657433.1">
    <property type="nucleotide sequence ID" value="NZ_BMIH01000001.1"/>
</dbReference>
<sequence>MDVNRSPQNEALLEAVRIAGSQSALARLLKVTQRAVWRWVSEGKHLPAEHVLHVERETGVSRHVLRPDLYPLESESTVAEPAELPQ</sequence>
<dbReference type="Proteomes" id="UP000623067">
    <property type="component" value="Unassembled WGS sequence"/>
</dbReference>
<dbReference type="InterPro" id="IPR010982">
    <property type="entry name" value="Lambda_DNA-bd_dom_sf"/>
</dbReference>
<keyword evidence="2" id="KW-1185">Reference proteome</keyword>
<dbReference type="GO" id="GO:0003677">
    <property type="term" value="F:DNA binding"/>
    <property type="evidence" value="ECO:0007669"/>
    <property type="project" value="InterPro"/>
</dbReference>
<comment type="caution">
    <text evidence="1">The sequence shown here is derived from an EMBL/GenBank/DDBJ whole genome shotgun (WGS) entry which is preliminary data.</text>
</comment>
<proteinExistence type="predicted"/>
<dbReference type="InterPro" id="IPR031856">
    <property type="entry name" value="YdaS_toxin-like"/>
</dbReference>
<dbReference type="AlphaFoldDB" id="A0A916WQW8"/>
<evidence type="ECO:0000313" key="2">
    <source>
        <dbReference type="Proteomes" id="UP000623067"/>
    </source>
</evidence>
<evidence type="ECO:0008006" key="3">
    <source>
        <dbReference type="Google" id="ProtNLM"/>
    </source>
</evidence>
<accession>A0A916WQW8</accession>
<dbReference type="SUPFAM" id="SSF47413">
    <property type="entry name" value="lambda repressor-like DNA-binding domains"/>
    <property type="match status" value="1"/>
</dbReference>
<organism evidence="1 2">
    <name type="scientific">Sphingomonas metalli</name>
    <dbReference type="NCBI Taxonomy" id="1779358"/>
    <lineage>
        <taxon>Bacteria</taxon>
        <taxon>Pseudomonadati</taxon>
        <taxon>Pseudomonadota</taxon>
        <taxon>Alphaproteobacteria</taxon>
        <taxon>Sphingomonadales</taxon>
        <taxon>Sphingomonadaceae</taxon>
        <taxon>Sphingomonas</taxon>
    </lineage>
</organism>
<dbReference type="Gene3D" id="1.10.260.40">
    <property type="entry name" value="lambda repressor-like DNA-binding domains"/>
    <property type="match status" value="1"/>
</dbReference>
<reference evidence="1" key="2">
    <citation type="submission" date="2020-09" db="EMBL/GenBank/DDBJ databases">
        <authorList>
            <person name="Sun Q."/>
            <person name="Zhou Y."/>
        </authorList>
    </citation>
    <scope>NUCLEOTIDE SEQUENCE</scope>
    <source>
        <strain evidence="1">CGMCC 1.15330</strain>
    </source>
</reference>
<gene>
    <name evidence="1" type="ORF">GCM10011380_08630</name>
</gene>
<evidence type="ECO:0000313" key="1">
    <source>
        <dbReference type="EMBL" id="GGB21341.1"/>
    </source>
</evidence>
<reference evidence="1" key="1">
    <citation type="journal article" date="2014" name="Int. J. Syst. Evol. Microbiol.">
        <title>Complete genome sequence of Corynebacterium casei LMG S-19264T (=DSM 44701T), isolated from a smear-ripened cheese.</title>
        <authorList>
            <consortium name="US DOE Joint Genome Institute (JGI-PGF)"/>
            <person name="Walter F."/>
            <person name="Albersmeier A."/>
            <person name="Kalinowski J."/>
            <person name="Ruckert C."/>
        </authorList>
    </citation>
    <scope>NUCLEOTIDE SEQUENCE</scope>
    <source>
        <strain evidence="1">CGMCC 1.15330</strain>
    </source>
</reference>
<protein>
    <recommendedName>
        <fullName evidence="3">Helix-turn-helix domain-containing protein</fullName>
    </recommendedName>
</protein>